<accession>A0ACC0HTJ3</accession>
<comment type="caution">
    <text evidence="1">The sequence shown here is derived from an EMBL/GenBank/DDBJ whole genome shotgun (WGS) entry which is preliminary data.</text>
</comment>
<protein>
    <submittedName>
        <fullName evidence="1">Uncharacterized protein</fullName>
    </submittedName>
</protein>
<organism evidence="1 2">
    <name type="scientific">Camellia lanceoleosa</name>
    <dbReference type="NCBI Taxonomy" id="1840588"/>
    <lineage>
        <taxon>Eukaryota</taxon>
        <taxon>Viridiplantae</taxon>
        <taxon>Streptophyta</taxon>
        <taxon>Embryophyta</taxon>
        <taxon>Tracheophyta</taxon>
        <taxon>Spermatophyta</taxon>
        <taxon>Magnoliopsida</taxon>
        <taxon>eudicotyledons</taxon>
        <taxon>Gunneridae</taxon>
        <taxon>Pentapetalae</taxon>
        <taxon>asterids</taxon>
        <taxon>Ericales</taxon>
        <taxon>Theaceae</taxon>
        <taxon>Camellia</taxon>
    </lineage>
</organism>
<evidence type="ECO:0000313" key="2">
    <source>
        <dbReference type="Proteomes" id="UP001060215"/>
    </source>
</evidence>
<sequence>MVRCTNMVRAQQVRAGILLWMRKLTMRLNLIVDGQMWWAIQASCCPSNLGRGHRVSTQILILGHLRNHDHHYRQMMLCQIRFLPLPNEKFNICT</sequence>
<evidence type="ECO:0000313" key="1">
    <source>
        <dbReference type="EMBL" id="KAI8016252.1"/>
    </source>
</evidence>
<dbReference type="Proteomes" id="UP001060215">
    <property type="component" value="Chromosome 4"/>
</dbReference>
<keyword evidence="2" id="KW-1185">Reference proteome</keyword>
<dbReference type="EMBL" id="CM045761">
    <property type="protein sequence ID" value="KAI8016252.1"/>
    <property type="molecule type" value="Genomic_DNA"/>
</dbReference>
<reference evidence="1 2" key="1">
    <citation type="journal article" date="2022" name="Plant J.">
        <title>Chromosome-level genome of Camellia lanceoleosa provides a valuable resource for understanding genome evolution and self-incompatibility.</title>
        <authorList>
            <person name="Gong W."/>
            <person name="Xiao S."/>
            <person name="Wang L."/>
            <person name="Liao Z."/>
            <person name="Chang Y."/>
            <person name="Mo W."/>
            <person name="Hu G."/>
            <person name="Li W."/>
            <person name="Zhao G."/>
            <person name="Zhu H."/>
            <person name="Hu X."/>
            <person name="Ji K."/>
            <person name="Xiang X."/>
            <person name="Song Q."/>
            <person name="Yuan D."/>
            <person name="Jin S."/>
            <person name="Zhang L."/>
        </authorList>
    </citation>
    <scope>NUCLEOTIDE SEQUENCE [LARGE SCALE GENOMIC DNA]</scope>
    <source>
        <strain evidence="1">SQ_2022a</strain>
    </source>
</reference>
<gene>
    <name evidence="1" type="ORF">LOK49_LG05G03870</name>
</gene>
<proteinExistence type="predicted"/>
<name>A0ACC0HTJ3_9ERIC</name>